<organism evidence="1 2">
    <name type="scientific">Entomobacter blattae</name>
    <dbReference type="NCBI Taxonomy" id="2762277"/>
    <lineage>
        <taxon>Bacteria</taxon>
        <taxon>Pseudomonadati</taxon>
        <taxon>Pseudomonadota</taxon>
        <taxon>Alphaproteobacteria</taxon>
        <taxon>Acetobacterales</taxon>
        <taxon>Acetobacteraceae</taxon>
        <taxon>Entomobacter</taxon>
    </lineage>
</organism>
<reference evidence="1 2" key="1">
    <citation type="submission" date="2020-08" db="EMBL/GenBank/DDBJ databases">
        <title>Complete genome sequence of Entomobacter blattae G55GP.</title>
        <authorList>
            <person name="Poehlein A."/>
            <person name="Guzman J."/>
            <person name="Daniel R."/>
            <person name="Vilcinskas A."/>
        </authorList>
    </citation>
    <scope>NUCLEOTIDE SEQUENCE [LARGE SCALE GENOMIC DNA]</scope>
    <source>
        <strain evidence="1 2">G55GP</strain>
    </source>
</reference>
<dbReference type="Proteomes" id="UP000516349">
    <property type="component" value="Chromosome"/>
</dbReference>
<protein>
    <submittedName>
        <fullName evidence="1">Uncharacterized protein</fullName>
    </submittedName>
</protein>
<evidence type="ECO:0000313" key="2">
    <source>
        <dbReference type="Proteomes" id="UP000516349"/>
    </source>
</evidence>
<evidence type="ECO:0000313" key="1">
    <source>
        <dbReference type="EMBL" id="QNT78634.1"/>
    </source>
</evidence>
<dbReference type="KEGG" id="ebla:JGUZn3_14090"/>
<gene>
    <name evidence="1" type="ORF">JGUZn3_14090</name>
</gene>
<name>A0A7H1NS74_9PROT</name>
<dbReference type="EMBL" id="CP060244">
    <property type="protein sequence ID" value="QNT78634.1"/>
    <property type="molecule type" value="Genomic_DNA"/>
</dbReference>
<accession>A0A7H1NS74</accession>
<sequence>MAVKYISEDREKDTFAFIATKEELKVCIKVVHIALERLGEEFNDRHQFSEEEPYETGLVLEEKLKNLLEQHKNSSS</sequence>
<dbReference type="AlphaFoldDB" id="A0A7H1NS74"/>
<proteinExistence type="predicted"/>
<keyword evidence="2" id="KW-1185">Reference proteome</keyword>